<evidence type="ECO:0000313" key="3">
    <source>
        <dbReference type="EMBL" id="GFO47804.1"/>
    </source>
</evidence>
<reference evidence="3 4" key="1">
    <citation type="journal article" date="2021" name="Elife">
        <title>Chloroplast acquisition without the gene transfer in kleptoplastic sea slugs, Plakobranchus ocellatus.</title>
        <authorList>
            <person name="Maeda T."/>
            <person name="Takahashi S."/>
            <person name="Yoshida T."/>
            <person name="Shimamura S."/>
            <person name="Takaki Y."/>
            <person name="Nagai Y."/>
            <person name="Toyoda A."/>
            <person name="Suzuki Y."/>
            <person name="Arimoto A."/>
            <person name="Ishii H."/>
            <person name="Satoh N."/>
            <person name="Nishiyama T."/>
            <person name="Hasebe M."/>
            <person name="Maruyama T."/>
            <person name="Minagawa J."/>
            <person name="Obokata J."/>
            <person name="Shigenobu S."/>
        </authorList>
    </citation>
    <scope>NUCLEOTIDE SEQUENCE [LARGE SCALE GENOMIC DNA]</scope>
</reference>
<dbReference type="Proteomes" id="UP000735302">
    <property type="component" value="Unassembled WGS sequence"/>
</dbReference>
<feature type="signal peptide" evidence="1">
    <location>
        <begin position="1"/>
        <end position="27"/>
    </location>
</feature>
<accession>A0AAV4DUW9</accession>
<sequence>MSTSAAIVVAAVVVVLVVMVNVRDAVADITGTTVRAGDCVCATTGVNARDRAGLSGTIVTTLSAGQCGTIFGGILTKDGYRWYEIKYNSQRMWVAGNYLSISSSTSCGVSIYLAVSILITVQSVFTYLCPFSSPFS</sequence>
<feature type="domain" description="SH3b" evidence="2">
    <location>
        <begin position="29"/>
        <end position="103"/>
    </location>
</feature>
<organism evidence="3 4">
    <name type="scientific">Plakobranchus ocellatus</name>
    <dbReference type="NCBI Taxonomy" id="259542"/>
    <lineage>
        <taxon>Eukaryota</taxon>
        <taxon>Metazoa</taxon>
        <taxon>Spiralia</taxon>
        <taxon>Lophotrochozoa</taxon>
        <taxon>Mollusca</taxon>
        <taxon>Gastropoda</taxon>
        <taxon>Heterobranchia</taxon>
        <taxon>Euthyneura</taxon>
        <taxon>Panpulmonata</taxon>
        <taxon>Sacoglossa</taxon>
        <taxon>Placobranchoidea</taxon>
        <taxon>Plakobranchidae</taxon>
        <taxon>Plakobranchus</taxon>
    </lineage>
</organism>
<comment type="caution">
    <text evidence="3">The sequence shown here is derived from an EMBL/GenBank/DDBJ whole genome shotgun (WGS) entry which is preliminary data.</text>
</comment>
<protein>
    <submittedName>
        <fullName evidence="3">Spore cortex-lytic enzyme-like</fullName>
    </submittedName>
</protein>
<keyword evidence="4" id="KW-1185">Reference proteome</keyword>
<feature type="chain" id="PRO_5043584976" evidence="1">
    <location>
        <begin position="28"/>
        <end position="136"/>
    </location>
</feature>
<proteinExistence type="predicted"/>
<evidence type="ECO:0000256" key="1">
    <source>
        <dbReference type="SAM" id="SignalP"/>
    </source>
</evidence>
<dbReference type="InterPro" id="IPR003646">
    <property type="entry name" value="SH3-like_bac-type"/>
</dbReference>
<dbReference type="SMART" id="SM00287">
    <property type="entry name" value="SH3b"/>
    <property type="match status" value="1"/>
</dbReference>
<dbReference type="EMBL" id="BLXT01008353">
    <property type="protein sequence ID" value="GFO47804.1"/>
    <property type="molecule type" value="Genomic_DNA"/>
</dbReference>
<evidence type="ECO:0000259" key="2">
    <source>
        <dbReference type="PROSITE" id="PS51781"/>
    </source>
</evidence>
<evidence type="ECO:0000313" key="4">
    <source>
        <dbReference type="Proteomes" id="UP000735302"/>
    </source>
</evidence>
<dbReference type="Gene3D" id="2.30.30.40">
    <property type="entry name" value="SH3 Domains"/>
    <property type="match status" value="1"/>
</dbReference>
<keyword evidence="1" id="KW-0732">Signal</keyword>
<name>A0AAV4DUW9_9GAST</name>
<dbReference type="AlphaFoldDB" id="A0AAV4DUW9"/>
<gene>
    <name evidence="3" type="ORF">PoB_007430900</name>
</gene>
<dbReference type="PROSITE" id="PS51781">
    <property type="entry name" value="SH3B"/>
    <property type="match status" value="1"/>
</dbReference>